<keyword evidence="1" id="KW-0472">Membrane</keyword>
<feature type="domain" description="DUF218" evidence="2">
    <location>
        <begin position="110"/>
        <end position="255"/>
    </location>
</feature>
<dbReference type="Gene3D" id="3.40.50.620">
    <property type="entry name" value="HUPs"/>
    <property type="match status" value="1"/>
</dbReference>
<dbReference type="InterPro" id="IPR051599">
    <property type="entry name" value="Cell_Envelope_Assoc"/>
</dbReference>
<evidence type="ECO:0000313" key="4">
    <source>
        <dbReference type="Proteomes" id="UP001228504"/>
    </source>
</evidence>
<dbReference type="PANTHER" id="PTHR30336:SF4">
    <property type="entry name" value="ENVELOPE BIOGENESIS FACTOR ELYC"/>
    <property type="match status" value="1"/>
</dbReference>
<evidence type="ECO:0000256" key="1">
    <source>
        <dbReference type="SAM" id="Phobius"/>
    </source>
</evidence>
<dbReference type="CDD" id="cd06259">
    <property type="entry name" value="YdcF-like"/>
    <property type="match status" value="1"/>
</dbReference>
<proteinExistence type="predicted"/>
<dbReference type="InterPro" id="IPR014729">
    <property type="entry name" value="Rossmann-like_a/b/a_fold"/>
</dbReference>
<dbReference type="Pfam" id="PF02698">
    <property type="entry name" value="DUF218"/>
    <property type="match status" value="1"/>
</dbReference>
<feature type="transmembrane region" description="Helical" evidence="1">
    <location>
        <begin position="79"/>
        <end position="100"/>
    </location>
</feature>
<dbReference type="InterPro" id="IPR003848">
    <property type="entry name" value="DUF218"/>
</dbReference>
<keyword evidence="1" id="KW-0812">Transmembrane</keyword>
<reference evidence="3 4" key="1">
    <citation type="submission" date="2023-07" db="EMBL/GenBank/DDBJ databases">
        <title>Genomic Encyclopedia of Type Strains, Phase IV (KMG-IV): sequencing the most valuable type-strain genomes for metagenomic binning, comparative biology and taxonomic classification.</title>
        <authorList>
            <person name="Goeker M."/>
        </authorList>
    </citation>
    <scope>NUCLEOTIDE SEQUENCE [LARGE SCALE GENOMIC DNA]</scope>
    <source>
        <strain evidence="3 4">DSM 20694</strain>
    </source>
</reference>
<evidence type="ECO:0000313" key="3">
    <source>
        <dbReference type="EMBL" id="MDQ0150255.1"/>
    </source>
</evidence>
<comment type="caution">
    <text evidence="3">The sequence shown here is derived from an EMBL/GenBank/DDBJ whole genome shotgun (WGS) entry which is preliminary data.</text>
</comment>
<gene>
    <name evidence="3" type="ORF">J2S18_002198</name>
</gene>
<feature type="transmembrane region" description="Helical" evidence="1">
    <location>
        <begin position="20"/>
        <end position="42"/>
    </location>
</feature>
<protein>
    <submittedName>
        <fullName evidence="3">Uncharacterized SAM-binding protein YcdF (DUF218 family)</fullName>
    </submittedName>
</protein>
<keyword evidence="4" id="KW-1185">Reference proteome</keyword>
<sequence>MVLLYWKIEMICEGCELLNIIIFILGIICIAYFLFVNMIFGYTTFSSFYLVIGIIMILYGIFITKLLKIEAFKRIFKPLKLLLLCGILIFIITELCIIFYPKTSEKSCNYIVVLGAGIRGENLTTTLRDRLNATLDYINNTNYDGKIIVSGGQGPGESITEAEAMRRYLVEKGINNNRIILEDKATNTFQNFKYSKDIIENLNEGNTKNSNIKVVTTDFHALRSNIIGKRNGYENISFYTSNTKWYLVPSMYAREFFAVFKSIVFDR</sequence>
<feature type="transmembrane region" description="Helical" evidence="1">
    <location>
        <begin position="48"/>
        <end position="67"/>
    </location>
</feature>
<organism evidence="3 4">
    <name type="scientific">Eubacterium multiforme</name>
    <dbReference type="NCBI Taxonomy" id="83339"/>
    <lineage>
        <taxon>Bacteria</taxon>
        <taxon>Bacillati</taxon>
        <taxon>Bacillota</taxon>
        <taxon>Clostridia</taxon>
        <taxon>Eubacteriales</taxon>
        <taxon>Eubacteriaceae</taxon>
        <taxon>Eubacterium</taxon>
    </lineage>
</organism>
<accession>A0ABT9UVA8</accession>
<evidence type="ECO:0000259" key="2">
    <source>
        <dbReference type="Pfam" id="PF02698"/>
    </source>
</evidence>
<keyword evidence="1" id="KW-1133">Transmembrane helix</keyword>
<dbReference type="EMBL" id="JAUSUF010000008">
    <property type="protein sequence ID" value="MDQ0150255.1"/>
    <property type="molecule type" value="Genomic_DNA"/>
</dbReference>
<dbReference type="PANTHER" id="PTHR30336">
    <property type="entry name" value="INNER MEMBRANE PROTEIN, PROBABLE PERMEASE"/>
    <property type="match status" value="1"/>
</dbReference>
<dbReference type="Proteomes" id="UP001228504">
    <property type="component" value="Unassembled WGS sequence"/>
</dbReference>
<name>A0ABT9UVA8_9FIRM</name>